<evidence type="ECO:0000256" key="1">
    <source>
        <dbReference type="ARBA" id="ARBA00008645"/>
    </source>
</evidence>
<dbReference type="Gene3D" id="3.40.50.1820">
    <property type="entry name" value="alpha/beta hydrolase"/>
    <property type="match status" value="1"/>
</dbReference>
<accession>A0A6I9WIG7</accession>
<gene>
    <name evidence="5" type="primary">LOC105428489</name>
</gene>
<dbReference type="GO" id="GO:0016787">
    <property type="term" value="F:hydrolase activity"/>
    <property type="evidence" value="ECO:0007669"/>
    <property type="project" value="UniProtKB-KW"/>
</dbReference>
<dbReference type="SUPFAM" id="SSF53474">
    <property type="entry name" value="alpha/beta-Hydrolases"/>
    <property type="match status" value="1"/>
</dbReference>
<dbReference type="KEGG" id="pbar:105428489"/>
<proteinExistence type="inferred from homology"/>
<evidence type="ECO:0000256" key="2">
    <source>
        <dbReference type="ARBA" id="ARBA00022801"/>
    </source>
</evidence>
<comment type="similarity">
    <text evidence="1">Belongs to the AB hydrolase superfamily.</text>
</comment>
<dbReference type="PANTHER" id="PTHR43798:SF14">
    <property type="entry name" value="SERINE HYDROLASE-LIKE PROTEIN DDB_G0286239"/>
    <property type="match status" value="1"/>
</dbReference>
<dbReference type="Pfam" id="PF00561">
    <property type="entry name" value="Abhydrolase_1"/>
    <property type="match status" value="1"/>
</dbReference>
<reference evidence="5" key="1">
    <citation type="submission" date="2025-08" db="UniProtKB">
        <authorList>
            <consortium name="RefSeq"/>
        </authorList>
    </citation>
    <scope>IDENTIFICATION</scope>
</reference>
<dbReference type="OrthoDB" id="6431331at2759"/>
<dbReference type="InterPro" id="IPR029058">
    <property type="entry name" value="AB_hydrolase_fold"/>
</dbReference>
<dbReference type="GO" id="GO:0016020">
    <property type="term" value="C:membrane"/>
    <property type="evidence" value="ECO:0007669"/>
    <property type="project" value="TreeGrafter"/>
</dbReference>
<feature type="domain" description="AB hydrolase-1" evidence="3">
    <location>
        <begin position="31"/>
        <end position="160"/>
    </location>
</feature>
<dbReference type="GeneID" id="105428489"/>
<evidence type="ECO:0000313" key="5">
    <source>
        <dbReference type="RefSeq" id="XP_011639141.2"/>
    </source>
</evidence>
<keyword evidence="4" id="KW-1185">Reference proteome</keyword>
<dbReference type="AlphaFoldDB" id="A0A6I9WIG7"/>
<dbReference type="RefSeq" id="XP_011639141.2">
    <property type="nucleotide sequence ID" value="XM_011640839.2"/>
</dbReference>
<evidence type="ECO:0000259" key="3">
    <source>
        <dbReference type="Pfam" id="PF00561"/>
    </source>
</evidence>
<name>A0A6I9WIG7_9HYME</name>
<organism evidence="4 5">
    <name type="scientific">Pogonomyrmex barbatus</name>
    <name type="common">red harvester ant</name>
    <dbReference type="NCBI Taxonomy" id="144034"/>
    <lineage>
        <taxon>Eukaryota</taxon>
        <taxon>Metazoa</taxon>
        <taxon>Ecdysozoa</taxon>
        <taxon>Arthropoda</taxon>
        <taxon>Hexapoda</taxon>
        <taxon>Insecta</taxon>
        <taxon>Pterygota</taxon>
        <taxon>Neoptera</taxon>
        <taxon>Endopterygota</taxon>
        <taxon>Hymenoptera</taxon>
        <taxon>Apocrita</taxon>
        <taxon>Aculeata</taxon>
        <taxon>Formicoidea</taxon>
        <taxon>Formicidae</taxon>
        <taxon>Myrmicinae</taxon>
        <taxon>Pogonomyrmex</taxon>
    </lineage>
</organism>
<dbReference type="InterPro" id="IPR050266">
    <property type="entry name" value="AB_hydrolase_sf"/>
</dbReference>
<protein>
    <submittedName>
        <fullName evidence="5">LOW QUALITY PROTEIN: serine hydrolase-like protein</fullName>
    </submittedName>
</protein>
<dbReference type="InterPro" id="IPR000073">
    <property type="entry name" value="AB_hydrolase_1"/>
</dbReference>
<sequence>MVEADPPFTDIKLEVPWGHIAAKTYGSPSGKPVLLAHGREDNAGTFTRLMKYLPMDLFYYVCVDLPGHGWSSHFPSWMIIDAIDYCYTLYFIFEALQWKSCIYIGHSLGAQIGLIFSIFQPNRIEKLITIDGILINPYIKHDEIAQYFKKASVLSNKIIRNEKAATYTKEEILHIYKTTRFLNSEAAMALFERGVTEINGRYKFNRDIRIKIILFHFSLPKYVNNLKMLSVPTYVFISSHGIIAPYKEYPSILEVMKAKVKLEIIEINGNHDVHNNNPERIAPFIQKILSTENSSKL</sequence>
<dbReference type="Proteomes" id="UP000504615">
    <property type="component" value="Unplaced"/>
</dbReference>
<evidence type="ECO:0000313" key="4">
    <source>
        <dbReference type="Proteomes" id="UP000504615"/>
    </source>
</evidence>
<dbReference type="PANTHER" id="PTHR43798">
    <property type="entry name" value="MONOACYLGLYCEROL LIPASE"/>
    <property type="match status" value="1"/>
</dbReference>
<keyword evidence="2" id="KW-0378">Hydrolase</keyword>